<comment type="caution">
    <text evidence="1">The sequence shown here is derived from an EMBL/GenBank/DDBJ whole genome shotgun (WGS) entry which is preliminary data.</text>
</comment>
<proteinExistence type="predicted"/>
<organism evidence="1">
    <name type="scientific">marine sediment metagenome</name>
    <dbReference type="NCBI Taxonomy" id="412755"/>
    <lineage>
        <taxon>unclassified sequences</taxon>
        <taxon>metagenomes</taxon>
        <taxon>ecological metagenomes</taxon>
    </lineage>
</organism>
<feature type="non-terminal residue" evidence="1">
    <location>
        <position position="71"/>
    </location>
</feature>
<dbReference type="EMBL" id="BARS01015103">
    <property type="protein sequence ID" value="GAF87155.1"/>
    <property type="molecule type" value="Genomic_DNA"/>
</dbReference>
<name>X0UF74_9ZZZZ</name>
<reference evidence="1" key="1">
    <citation type="journal article" date="2014" name="Front. Microbiol.">
        <title>High frequency of phylogenetically diverse reductive dehalogenase-homologous genes in deep subseafloor sedimentary metagenomes.</title>
        <authorList>
            <person name="Kawai M."/>
            <person name="Futagami T."/>
            <person name="Toyoda A."/>
            <person name="Takaki Y."/>
            <person name="Nishi S."/>
            <person name="Hori S."/>
            <person name="Arai W."/>
            <person name="Tsubouchi T."/>
            <person name="Morono Y."/>
            <person name="Uchiyama I."/>
            <person name="Ito T."/>
            <person name="Fujiyama A."/>
            <person name="Inagaki F."/>
            <person name="Takami H."/>
        </authorList>
    </citation>
    <scope>NUCLEOTIDE SEQUENCE</scope>
    <source>
        <strain evidence="1">Expedition CK06-06</strain>
    </source>
</reference>
<dbReference type="InterPro" id="IPR012675">
    <property type="entry name" value="Beta-grasp_dom_sf"/>
</dbReference>
<protein>
    <submittedName>
        <fullName evidence="1">Uncharacterized protein</fullName>
    </submittedName>
</protein>
<dbReference type="AlphaFoldDB" id="X0UF74"/>
<dbReference type="InterPro" id="IPR016155">
    <property type="entry name" value="Mopterin_synth/thiamin_S_b"/>
</dbReference>
<dbReference type="Gene3D" id="3.10.20.30">
    <property type="match status" value="1"/>
</dbReference>
<dbReference type="SUPFAM" id="SSF54285">
    <property type="entry name" value="MoaD/ThiS"/>
    <property type="match status" value="1"/>
</dbReference>
<accession>X0UF74</accession>
<sequence>MASVTFTSTLKRHIDCPSCDAPGETVCDVLDAVFATNPKLRGYIVDEQGACRQHIVIFVDGEAIRDQGRIL</sequence>
<gene>
    <name evidence="1" type="ORF">S01H1_25064</name>
</gene>
<evidence type="ECO:0000313" key="1">
    <source>
        <dbReference type="EMBL" id="GAF87155.1"/>
    </source>
</evidence>